<dbReference type="OrthoDB" id="9757559at2"/>
<feature type="domain" description="Carrier" evidence="4">
    <location>
        <begin position="35"/>
        <end position="109"/>
    </location>
</feature>
<evidence type="ECO:0000256" key="1">
    <source>
        <dbReference type="ARBA" id="ARBA00001957"/>
    </source>
</evidence>
<evidence type="ECO:0000256" key="2">
    <source>
        <dbReference type="ARBA" id="ARBA00022450"/>
    </source>
</evidence>
<proteinExistence type="predicted"/>
<organism evidence="5 6">
    <name type="scientific">Pseudomonas karstica</name>
    <dbReference type="NCBI Taxonomy" id="1055468"/>
    <lineage>
        <taxon>Bacteria</taxon>
        <taxon>Pseudomonadati</taxon>
        <taxon>Pseudomonadota</taxon>
        <taxon>Gammaproteobacteria</taxon>
        <taxon>Pseudomonadales</taxon>
        <taxon>Pseudomonadaceae</taxon>
        <taxon>Pseudomonas</taxon>
    </lineage>
</organism>
<dbReference type="GO" id="GO:0031177">
    <property type="term" value="F:phosphopantetheine binding"/>
    <property type="evidence" value="ECO:0007669"/>
    <property type="project" value="TreeGrafter"/>
</dbReference>
<dbReference type="PROSITE" id="PS50075">
    <property type="entry name" value="CARRIER"/>
    <property type="match status" value="1"/>
</dbReference>
<dbReference type="GO" id="GO:0043041">
    <property type="term" value="P:amino acid activation for nonribosomal peptide biosynthetic process"/>
    <property type="evidence" value="ECO:0007669"/>
    <property type="project" value="TreeGrafter"/>
</dbReference>
<dbReference type="FunFam" id="1.10.1200.10:FF:000005">
    <property type="entry name" value="Nonribosomal peptide synthetase 1"/>
    <property type="match status" value="1"/>
</dbReference>
<accession>A0A7X2V041</accession>
<dbReference type="EMBL" id="WLYI01000071">
    <property type="protein sequence ID" value="MTD22526.1"/>
    <property type="molecule type" value="Genomic_DNA"/>
</dbReference>
<dbReference type="SUPFAM" id="SSF47336">
    <property type="entry name" value="ACP-like"/>
    <property type="match status" value="1"/>
</dbReference>
<dbReference type="AlphaFoldDB" id="A0A7X2V041"/>
<gene>
    <name evidence="5" type="ORF">GIR22_25715</name>
</gene>
<dbReference type="PANTHER" id="PTHR45527:SF1">
    <property type="entry name" value="FATTY ACID SYNTHASE"/>
    <property type="match status" value="1"/>
</dbReference>
<dbReference type="PANTHER" id="PTHR45527">
    <property type="entry name" value="NONRIBOSOMAL PEPTIDE SYNTHETASE"/>
    <property type="match status" value="1"/>
</dbReference>
<dbReference type="RefSeq" id="WP_154746082.1">
    <property type="nucleotide sequence ID" value="NZ_WLYI01000071.1"/>
</dbReference>
<dbReference type="InterPro" id="IPR009081">
    <property type="entry name" value="PP-bd_ACP"/>
</dbReference>
<dbReference type="GO" id="GO:0005737">
    <property type="term" value="C:cytoplasm"/>
    <property type="evidence" value="ECO:0007669"/>
    <property type="project" value="TreeGrafter"/>
</dbReference>
<evidence type="ECO:0000259" key="4">
    <source>
        <dbReference type="PROSITE" id="PS50075"/>
    </source>
</evidence>
<evidence type="ECO:0000256" key="3">
    <source>
        <dbReference type="ARBA" id="ARBA00022553"/>
    </source>
</evidence>
<dbReference type="Gene3D" id="3.30.300.30">
    <property type="match status" value="1"/>
</dbReference>
<keyword evidence="3" id="KW-0597">Phosphoprotein</keyword>
<dbReference type="Gene3D" id="1.10.1200.10">
    <property type="entry name" value="ACP-like"/>
    <property type="match status" value="1"/>
</dbReference>
<reference evidence="5 6" key="1">
    <citation type="submission" date="2019-11" db="EMBL/GenBank/DDBJ databases">
        <title>Pseudmonas karstica sp. nov. and Pseudomonas spelaei sp. nov. from caves.</title>
        <authorList>
            <person name="Zeman M."/>
        </authorList>
    </citation>
    <scope>NUCLEOTIDE SEQUENCE [LARGE SCALE GENOMIC DNA]</scope>
    <source>
        <strain evidence="5 6">CCM 7891</strain>
    </source>
</reference>
<dbReference type="InterPro" id="IPR036736">
    <property type="entry name" value="ACP-like_sf"/>
</dbReference>
<feature type="non-terminal residue" evidence="5">
    <location>
        <position position="1"/>
    </location>
</feature>
<dbReference type="Proteomes" id="UP000431485">
    <property type="component" value="Unassembled WGS sequence"/>
</dbReference>
<dbReference type="InterPro" id="IPR045851">
    <property type="entry name" value="AMP-bd_C_sf"/>
</dbReference>
<evidence type="ECO:0000313" key="5">
    <source>
        <dbReference type="EMBL" id="MTD22526.1"/>
    </source>
</evidence>
<keyword evidence="2" id="KW-0596">Phosphopantetheine</keyword>
<dbReference type="GO" id="GO:0044550">
    <property type="term" value="P:secondary metabolite biosynthetic process"/>
    <property type="evidence" value="ECO:0007669"/>
    <property type="project" value="TreeGrafter"/>
</dbReference>
<protein>
    <recommendedName>
        <fullName evidence="4">Carrier domain-containing protein</fullName>
    </recommendedName>
</protein>
<evidence type="ECO:0000313" key="6">
    <source>
        <dbReference type="Proteomes" id="UP000431485"/>
    </source>
</evidence>
<dbReference type="Pfam" id="PF00550">
    <property type="entry name" value="PP-binding"/>
    <property type="match status" value="1"/>
</dbReference>
<sequence>YVHLDALPLTPNGKLDRKALPAPGLDSLINRAYEAPLGELEITLARLWAEVLNVDRVGRHDHFFELGGHSLLAVSLMEKLRQAGLEADVRTLFEQPTLSGYATSTERMEIEL</sequence>
<name>A0A7X2V041_9PSED</name>
<comment type="caution">
    <text evidence="5">The sequence shown here is derived from an EMBL/GenBank/DDBJ whole genome shotgun (WGS) entry which is preliminary data.</text>
</comment>
<comment type="cofactor">
    <cofactor evidence="1">
        <name>pantetheine 4'-phosphate</name>
        <dbReference type="ChEBI" id="CHEBI:47942"/>
    </cofactor>
</comment>
<keyword evidence="6" id="KW-1185">Reference proteome</keyword>